<protein>
    <submittedName>
        <fullName evidence="2">Uncharacterized protein</fullName>
    </submittedName>
</protein>
<gene>
    <name evidence="2" type="ORF">WMY93_013525</name>
</gene>
<feature type="compositionally biased region" description="Basic and acidic residues" evidence="1">
    <location>
        <begin position="503"/>
        <end position="519"/>
    </location>
</feature>
<dbReference type="Proteomes" id="UP001460270">
    <property type="component" value="Unassembled WGS sequence"/>
</dbReference>
<comment type="caution">
    <text evidence="2">The sequence shown here is derived from an EMBL/GenBank/DDBJ whole genome shotgun (WGS) entry which is preliminary data.</text>
</comment>
<dbReference type="AlphaFoldDB" id="A0AAW0PBL2"/>
<reference evidence="3" key="1">
    <citation type="submission" date="2024-04" db="EMBL/GenBank/DDBJ databases">
        <title>Salinicola lusitanus LLJ914,a marine bacterium isolated from the Okinawa Trough.</title>
        <authorList>
            <person name="Li J."/>
        </authorList>
    </citation>
    <scope>NUCLEOTIDE SEQUENCE [LARGE SCALE GENOMIC DNA]</scope>
</reference>
<evidence type="ECO:0000313" key="2">
    <source>
        <dbReference type="EMBL" id="KAK7913314.1"/>
    </source>
</evidence>
<organism evidence="2 3">
    <name type="scientific">Mugilogobius chulae</name>
    <name type="common">yellowstripe goby</name>
    <dbReference type="NCBI Taxonomy" id="88201"/>
    <lineage>
        <taxon>Eukaryota</taxon>
        <taxon>Metazoa</taxon>
        <taxon>Chordata</taxon>
        <taxon>Craniata</taxon>
        <taxon>Vertebrata</taxon>
        <taxon>Euteleostomi</taxon>
        <taxon>Actinopterygii</taxon>
        <taxon>Neopterygii</taxon>
        <taxon>Teleostei</taxon>
        <taxon>Neoteleostei</taxon>
        <taxon>Acanthomorphata</taxon>
        <taxon>Gobiaria</taxon>
        <taxon>Gobiiformes</taxon>
        <taxon>Gobioidei</taxon>
        <taxon>Gobiidae</taxon>
        <taxon>Gobionellinae</taxon>
        <taxon>Mugilogobius</taxon>
    </lineage>
</organism>
<dbReference type="EMBL" id="JBBPFD010000009">
    <property type="protein sequence ID" value="KAK7913314.1"/>
    <property type="molecule type" value="Genomic_DNA"/>
</dbReference>
<dbReference type="PANTHER" id="PTHR47331:SF5">
    <property type="entry name" value="RIBONUCLEASE H"/>
    <property type="match status" value="1"/>
</dbReference>
<feature type="compositionally biased region" description="Basic and acidic residues" evidence="1">
    <location>
        <begin position="21"/>
        <end position="36"/>
    </location>
</feature>
<feature type="region of interest" description="Disordered" evidence="1">
    <location>
        <begin position="21"/>
        <end position="88"/>
    </location>
</feature>
<dbReference type="PANTHER" id="PTHR47331">
    <property type="entry name" value="PHD-TYPE DOMAIN-CONTAINING PROTEIN"/>
    <property type="match status" value="1"/>
</dbReference>
<evidence type="ECO:0000313" key="3">
    <source>
        <dbReference type="Proteomes" id="UP001460270"/>
    </source>
</evidence>
<evidence type="ECO:0000256" key="1">
    <source>
        <dbReference type="SAM" id="MobiDB-lite"/>
    </source>
</evidence>
<feature type="region of interest" description="Disordered" evidence="1">
    <location>
        <begin position="503"/>
        <end position="529"/>
    </location>
</feature>
<sequence length="983" mass="111694">MLQREKENLLTAMEKLKLQNEQLKARAERSQARPEPRTVTARESLYREQLDYGAAPSRYKPSVHFQDREPPPQREMSYRQPSANRPDYIRESVDYRAPYSYDTHSLEHFREPARIKHLPSSRGYESREERYYTPHSYEQVNRPRSPESYSRHRDSRYSPREYREQPRHADYSPERWRNPPPVRHESRYRAVSPPGGQERTYRGPTPTIPNFSHPNPREFARLRIALDNLLPKDATERFKYQILVDHLKLEEALLVADSYCNSDYPFTDTMAALNQQFGQPHQLALQRIAELMDGPNIQSGDIKSFRLFALNVRSLVSMLEQLSFKGRVELDCGSHVTRLLSKLPHDLRSSFRRYVHPRRIPIPSLLDLAEWLEYELQIQEDIVQYRTRKDVSATSKDFRSAVKPTPKASVLMVGTENLPVGESSNAPSPNQTGSKFCPFCDNHKHSLNGCPNFKFLNTAQKRSWIQDNHRCWRCGREHRSSECDLKMSCKTCNSRHLIALHEVSEKNPAKSDKAEKRSEPANTSESELVPSRAGEGVFYIGKPPQSSHVLLKVCKVILRHSDQALETYAVLDDGSERTLLLHTAAQKLGLEGQPEDLPLRTVRQELQVLHGAAVSFTISPASSPALVYDIQRAFTAPELGLGQHTYPTKALQSKYRHLRKLPIPAFKESTPMLLIGSDHPHLVTSVKPVIQGPPGAPVAIRTRLGWTLQGPTHDLKQCLTEQRCLFTSTRTPPSNLYQHVESLLQSDITPVTSKVSSRPQRVQEALKCMETKIEHADVVSTQSSTSLLACVEDPPRQLGPQSAVVHPFRGAFDTVPEPETIHSSATEVKSASTDEWIAQDPSSQAKSNLSLDWNFQDDIFAFKRQSPHRSPPLKPPWLLLSGYHTGRPKGHITTENHHQAGLSRLQQVQRCCGHLLCNSLIEQDIYSQNRGTTVRDLVKILSTNAATSREGKTFPLNNTTFTPLTQPPTAQTMLGSYFDNQEV</sequence>
<keyword evidence="3" id="KW-1185">Reference proteome</keyword>
<name>A0AAW0PBL2_9GOBI</name>
<accession>A0AAW0PBL2</accession>
<proteinExistence type="predicted"/>
<feature type="compositionally biased region" description="Basic and acidic residues" evidence="1">
    <location>
        <begin position="149"/>
        <end position="188"/>
    </location>
</feature>
<feature type="region of interest" description="Disordered" evidence="1">
    <location>
        <begin position="119"/>
        <end position="214"/>
    </location>
</feature>